<dbReference type="Proteomes" id="UP000267128">
    <property type="component" value="Unassembled WGS sequence"/>
</dbReference>
<proteinExistence type="predicted"/>
<feature type="domain" description="CN hydrolase" evidence="2">
    <location>
        <begin position="3"/>
        <end position="267"/>
    </location>
</feature>
<accession>A0A3N0CBJ6</accession>
<organism evidence="3 4">
    <name type="scientific">Nocardioides marmoriginsengisoli</name>
    <dbReference type="NCBI Taxonomy" id="661483"/>
    <lineage>
        <taxon>Bacteria</taxon>
        <taxon>Bacillati</taxon>
        <taxon>Actinomycetota</taxon>
        <taxon>Actinomycetes</taxon>
        <taxon>Propionibacteriales</taxon>
        <taxon>Nocardioidaceae</taxon>
        <taxon>Nocardioides</taxon>
    </lineage>
</organism>
<evidence type="ECO:0000259" key="2">
    <source>
        <dbReference type="PROSITE" id="PS50263"/>
    </source>
</evidence>
<dbReference type="InterPro" id="IPR050345">
    <property type="entry name" value="Aliph_Amidase/BUP"/>
</dbReference>
<dbReference type="SUPFAM" id="SSF56317">
    <property type="entry name" value="Carbon-nitrogen hydrolase"/>
    <property type="match status" value="1"/>
</dbReference>
<keyword evidence="4" id="KW-1185">Reference proteome</keyword>
<sequence>MKAKVLLIQNGPAGTDTQKNIDDNLALVREATKDFKPDFVLFSELSNTQYFCGYNTPEHFNLAEPIDGESVRRHQELAKELGAYVIFPFYEKGEVKGEFYNSAAVIDREGNLIKGDLPDGRQVSVYRKNHIPDQWSYSPGLNERYYFKEGPGLATFKTEYGKISILICYERSFPEAWRVLALQGSKIMFVPVAAWGPNRADSWGGELRTAAIQNGLFVVASNKGGLEETEGPRHMFGASRIFSPMGEELAAGPAGEGPFVMTAELDLDQVDQHGVRYTFFRDRRPELYGTLSDDVARGVL</sequence>
<keyword evidence="1" id="KW-0378">Hydrolase</keyword>
<dbReference type="PROSITE" id="PS50263">
    <property type="entry name" value="CN_HYDROLASE"/>
    <property type="match status" value="1"/>
</dbReference>
<dbReference type="InterPro" id="IPR003010">
    <property type="entry name" value="C-N_Hydrolase"/>
</dbReference>
<dbReference type="GO" id="GO:0016811">
    <property type="term" value="F:hydrolase activity, acting on carbon-nitrogen (but not peptide) bonds, in linear amides"/>
    <property type="evidence" value="ECO:0007669"/>
    <property type="project" value="TreeGrafter"/>
</dbReference>
<dbReference type="EMBL" id="RJSE01000009">
    <property type="protein sequence ID" value="RNL60808.1"/>
    <property type="molecule type" value="Genomic_DNA"/>
</dbReference>
<dbReference type="Gene3D" id="3.60.110.10">
    <property type="entry name" value="Carbon-nitrogen hydrolase"/>
    <property type="match status" value="1"/>
</dbReference>
<evidence type="ECO:0000256" key="1">
    <source>
        <dbReference type="ARBA" id="ARBA00022801"/>
    </source>
</evidence>
<comment type="caution">
    <text evidence="3">The sequence shown here is derived from an EMBL/GenBank/DDBJ whole genome shotgun (WGS) entry which is preliminary data.</text>
</comment>
<dbReference type="PANTHER" id="PTHR43674:SF2">
    <property type="entry name" value="BETA-UREIDOPROPIONASE"/>
    <property type="match status" value="1"/>
</dbReference>
<dbReference type="RefSeq" id="WP_123229561.1">
    <property type="nucleotide sequence ID" value="NZ_RJSE01000009.1"/>
</dbReference>
<dbReference type="AlphaFoldDB" id="A0A3N0CBJ6"/>
<protein>
    <recommendedName>
        <fullName evidence="2">CN hydrolase domain-containing protein</fullName>
    </recommendedName>
</protein>
<evidence type="ECO:0000313" key="3">
    <source>
        <dbReference type="EMBL" id="RNL60808.1"/>
    </source>
</evidence>
<dbReference type="OrthoDB" id="9811121at2"/>
<gene>
    <name evidence="3" type="ORF">EFK50_21205</name>
</gene>
<dbReference type="PANTHER" id="PTHR43674">
    <property type="entry name" value="NITRILASE C965.09-RELATED"/>
    <property type="match status" value="1"/>
</dbReference>
<reference evidence="3 4" key="1">
    <citation type="submission" date="2018-11" db="EMBL/GenBank/DDBJ databases">
        <authorList>
            <person name="Li F."/>
        </authorList>
    </citation>
    <scope>NUCLEOTIDE SEQUENCE [LARGE SCALE GENOMIC DNA]</scope>
    <source>
        <strain evidence="3 4">Gsoil 097</strain>
    </source>
</reference>
<evidence type="ECO:0000313" key="4">
    <source>
        <dbReference type="Proteomes" id="UP000267128"/>
    </source>
</evidence>
<dbReference type="Pfam" id="PF00795">
    <property type="entry name" value="CN_hydrolase"/>
    <property type="match status" value="1"/>
</dbReference>
<name>A0A3N0CBJ6_9ACTN</name>
<dbReference type="InterPro" id="IPR036526">
    <property type="entry name" value="C-N_Hydrolase_sf"/>
</dbReference>